<evidence type="ECO:0000256" key="6">
    <source>
        <dbReference type="SAM" id="Phobius"/>
    </source>
</evidence>
<sequence length="274" mass="31224">MPPTKQVKAKTFSLVVFPLTKTLQFYWYLGHVLSVLCFFLSVIFGFISQAKSISFYRYTLFFELVSYGIVVRQVHFKVKKSSINQILKDENVQYLLFAIVLFVSSFIIGTLSGSLYSYVIFSFFHSVTYFQSHLLDALPISIDSQAAINSRITSITTNYNQQALFFASAAELMIISNFFWAIPGLLILIFRNPLHFVVKALTLAASIVFVKLRFNDSQYTRTVVQQFDMRILTFLSHPAIPLSIVGLYTSFKNSIMKYIGPIRVPISSGTKKNQ</sequence>
<protein>
    <submittedName>
        <fullName evidence="7">CIC11C00000003333</fullName>
    </submittedName>
</protein>
<keyword evidence="4 6" id="KW-1133">Transmembrane helix</keyword>
<evidence type="ECO:0000256" key="4">
    <source>
        <dbReference type="ARBA" id="ARBA00022989"/>
    </source>
</evidence>
<feature type="transmembrane region" description="Helical" evidence="6">
    <location>
        <begin position="196"/>
        <end position="214"/>
    </location>
</feature>
<proteinExistence type="inferred from homology"/>
<dbReference type="PANTHER" id="PTHR12703">
    <property type="entry name" value="TRANSMEMBRANE PROTEIN 33"/>
    <property type="match status" value="1"/>
</dbReference>
<dbReference type="PANTHER" id="PTHR12703:SF4">
    <property type="entry name" value="TRANSMEMBRANE PROTEIN 33"/>
    <property type="match status" value="1"/>
</dbReference>
<name>A0A1L0BCN3_9ASCO</name>
<evidence type="ECO:0000256" key="5">
    <source>
        <dbReference type="ARBA" id="ARBA00023136"/>
    </source>
</evidence>
<feature type="transmembrane region" description="Helical" evidence="6">
    <location>
        <begin position="234"/>
        <end position="251"/>
    </location>
</feature>
<dbReference type="AlphaFoldDB" id="A0A1L0BCN3"/>
<gene>
    <name evidence="7" type="ORF">SAMEA4029009_CIC11G00000003333</name>
</gene>
<evidence type="ECO:0000256" key="1">
    <source>
        <dbReference type="ARBA" id="ARBA00004141"/>
    </source>
</evidence>
<feature type="transmembrane region" description="Helical" evidence="6">
    <location>
        <begin position="92"/>
        <end position="121"/>
    </location>
</feature>
<dbReference type="GO" id="GO:0005783">
    <property type="term" value="C:endoplasmic reticulum"/>
    <property type="evidence" value="ECO:0007669"/>
    <property type="project" value="TreeGrafter"/>
</dbReference>
<dbReference type="GO" id="GO:0071786">
    <property type="term" value="P:endoplasmic reticulum tubular network organization"/>
    <property type="evidence" value="ECO:0007669"/>
    <property type="project" value="TreeGrafter"/>
</dbReference>
<evidence type="ECO:0000313" key="8">
    <source>
        <dbReference type="Proteomes" id="UP000182259"/>
    </source>
</evidence>
<dbReference type="GO" id="GO:0016020">
    <property type="term" value="C:membrane"/>
    <property type="evidence" value="ECO:0007669"/>
    <property type="project" value="UniProtKB-SubCell"/>
</dbReference>
<keyword evidence="5 6" id="KW-0472">Membrane</keyword>
<comment type="similarity">
    <text evidence="2">Belongs to the PER33/POM33 family.</text>
</comment>
<dbReference type="Pfam" id="PF03661">
    <property type="entry name" value="TMEM33_Pom33"/>
    <property type="match status" value="1"/>
</dbReference>
<evidence type="ECO:0000256" key="3">
    <source>
        <dbReference type="ARBA" id="ARBA00022692"/>
    </source>
</evidence>
<feature type="transmembrane region" description="Helical" evidence="6">
    <location>
        <begin position="163"/>
        <end position="189"/>
    </location>
</feature>
<keyword evidence="3 6" id="KW-0812">Transmembrane</keyword>
<accession>A0A1L0BCN3</accession>
<dbReference type="GO" id="GO:0061024">
    <property type="term" value="P:membrane organization"/>
    <property type="evidence" value="ECO:0007669"/>
    <property type="project" value="TreeGrafter"/>
</dbReference>
<dbReference type="InterPro" id="IPR005344">
    <property type="entry name" value="TMEM33/Pom33"/>
</dbReference>
<comment type="subcellular location">
    <subcellularLocation>
        <location evidence="1">Membrane</location>
        <topology evidence="1">Multi-pass membrane protein</topology>
    </subcellularLocation>
</comment>
<reference evidence="7 8" key="1">
    <citation type="submission" date="2016-10" db="EMBL/GenBank/DDBJ databases">
        <authorList>
            <person name="de Groot N.N."/>
        </authorList>
    </citation>
    <scope>NUCLEOTIDE SEQUENCE [LARGE SCALE GENOMIC DNA]</scope>
    <source>
        <strain evidence="7 8">PYCC 4715</strain>
    </source>
</reference>
<evidence type="ECO:0000256" key="2">
    <source>
        <dbReference type="ARBA" id="ARBA00007322"/>
    </source>
</evidence>
<evidence type="ECO:0000313" key="7">
    <source>
        <dbReference type="EMBL" id="SGZ49182.1"/>
    </source>
</evidence>
<feature type="transmembrane region" description="Helical" evidence="6">
    <location>
        <begin position="25"/>
        <end position="47"/>
    </location>
</feature>
<organism evidence="7 8">
    <name type="scientific">Sungouiella intermedia</name>
    <dbReference type="NCBI Taxonomy" id="45354"/>
    <lineage>
        <taxon>Eukaryota</taxon>
        <taxon>Fungi</taxon>
        <taxon>Dikarya</taxon>
        <taxon>Ascomycota</taxon>
        <taxon>Saccharomycotina</taxon>
        <taxon>Pichiomycetes</taxon>
        <taxon>Metschnikowiaceae</taxon>
        <taxon>Sungouiella</taxon>
    </lineage>
</organism>
<dbReference type="InterPro" id="IPR051645">
    <property type="entry name" value="PER33/POM33_regulator"/>
</dbReference>
<dbReference type="Proteomes" id="UP000182259">
    <property type="component" value="Chromosome I"/>
</dbReference>
<dbReference type="EMBL" id="LT635764">
    <property type="protein sequence ID" value="SGZ49182.1"/>
    <property type="molecule type" value="Genomic_DNA"/>
</dbReference>